<comment type="subcellular location">
    <subcellularLocation>
        <location evidence="1">Membrane</location>
        <topology evidence="1">Multi-pass membrane protein</topology>
    </subcellularLocation>
</comment>
<name>A0A1I0G8J1_9FIRM</name>
<dbReference type="InterPro" id="IPR017500">
    <property type="entry name" value="Phage_infect_YhgE_N"/>
</dbReference>
<evidence type="ECO:0000256" key="2">
    <source>
        <dbReference type="ARBA" id="ARBA00022692"/>
    </source>
</evidence>
<dbReference type="InterPro" id="IPR023908">
    <property type="entry name" value="xxxLxxG_rpt"/>
</dbReference>
<feature type="transmembrane region" description="Helical" evidence="5">
    <location>
        <begin position="771"/>
        <end position="789"/>
    </location>
</feature>
<evidence type="ECO:0000256" key="4">
    <source>
        <dbReference type="ARBA" id="ARBA00023136"/>
    </source>
</evidence>
<dbReference type="NCBIfam" id="TIGR03061">
    <property type="entry name" value="pip_yhgE_Nterm"/>
    <property type="match status" value="1"/>
</dbReference>
<feature type="transmembrane region" description="Helical" evidence="5">
    <location>
        <begin position="12"/>
        <end position="38"/>
    </location>
</feature>
<feature type="domain" description="ABC-2 type transporter transmembrane" evidence="6">
    <location>
        <begin position="472"/>
        <end position="787"/>
    </location>
</feature>
<gene>
    <name evidence="7" type="ORF">SAMN04489758_1272</name>
</gene>
<dbReference type="NCBIfam" id="TIGR03062">
    <property type="entry name" value="pip_yhgE_Cterm"/>
    <property type="match status" value="1"/>
</dbReference>
<dbReference type="OrthoDB" id="9811483at2"/>
<feature type="transmembrane region" description="Helical" evidence="5">
    <location>
        <begin position="614"/>
        <end position="634"/>
    </location>
</feature>
<feature type="transmembrane region" description="Helical" evidence="5">
    <location>
        <begin position="687"/>
        <end position="707"/>
    </location>
</feature>
<dbReference type="Gene3D" id="3.40.1710.10">
    <property type="entry name" value="abc type-2 transporter like domain"/>
    <property type="match status" value="1"/>
</dbReference>
<evidence type="ECO:0000256" key="5">
    <source>
        <dbReference type="SAM" id="Phobius"/>
    </source>
</evidence>
<dbReference type="Pfam" id="PF12698">
    <property type="entry name" value="ABC2_membrane_3"/>
    <property type="match status" value="2"/>
</dbReference>
<dbReference type="AlphaFoldDB" id="A0A1I0G8J1"/>
<keyword evidence="8" id="KW-1185">Reference proteome</keyword>
<protein>
    <submittedName>
        <fullName evidence="7">Putative membrane protein</fullName>
    </submittedName>
</protein>
<dbReference type="InterPro" id="IPR017501">
    <property type="entry name" value="Phage_infect_YhgE_C"/>
</dbReference>
<dbReference type="PANTHER" id="PTHR43077">
    <property type="entry name" value="TRANSPORT PERMEASE YVFS-RELATED"/>
    <property type="match status" value="1"/>
</dbReference>
<dbReference type="InterPro" id="IPR013525">
    <property type="entry name" value="ABC2_TM"/>
</dbReference>
<evidence type="ECO:0000256" key="1">
    <source>
        <dbReference type="ARBA" id="ARBA00004141"/>
    </source>
</evidence>
<sequence>MIKKEWSAFLKNWWLIIVAIAIIAIPSIYSGVFLGSIWDPYGNTGEIPVAVVNEDHKVTYNDATLDIGKELANNLQNNDSMSFNLVNASKAKQGLEDGDYYMIITIPSDFSKNATTLLEDEPKKMILNYTTNPGTSYIASKMDDSAITKIKEEVSATVTKTYAKTIFNQINTVGNGMNEAADGSKQINDGTNQLIDGNNLITTNLKTLADSTLIFDDGAKTLSYGLSSYLDGVSSVNNGNGDLNKGLVILDNNSQALTNGINQLDVGIKQLEQGSKDLESALTNAKSALDKQLNSNTEAGIQALITPNPITGKTALETLNYGIQALNQSISTSSNDSSKPNIKDYLNNIDMSLDSAEASITQINEAYAIALQTALTNNAGKNLDQETIANILSTIKNDQNINNANVKAMTNVKTAKATVDGVFNNLQLTVDSLASGSAQALPGANQAIQQLYTGLKTVQTGLGDKSTANTLINGANSIYQGSLALGQGTSALNNGFNTYKSGVNSAKNGSEQLLAGTTTLINNNPTISNGAKQLAGGANQIASGAKQLYDGSNTLSSGLTTLKDGTNTLATSLTDGAKQINNINSSDATFDMLSTPIKVSHHEISTVENNGHGMAPYMMSVGLYVACMAFTLMYPLFNDIEKAKNGFKYWLSKATIWFSISTIASVIMIGTLMLFCDFSPQQLLMTFIFTTIVGAALMALVTLLSVVCGKIGEFILLVFMVINLGGSAGTYPLETSSAIFKAIHPFIPFTYSVDGFRKVISMQNVSVSNEIIVFIGIIVICSILTILVYNHRIKKPTPIIPQAFENVNE</sequence>
<dbReference type="GO" id="GO:0140359">
    <property type="term" value="F:ABC-type transporter activity"/>
    <property type="evidence" value="ECO:0007669"/>
    <property type="project" value="InterPro"/>
</dbReference>
<keyword evidence="3 5" id="KW-1133">Transmembrane helix</keyword>
<evidence type="ECO:0000313" key="8">
    <source>
        <dbReference type="Proteomes" id="UP000198558"/>
    </source>
</evidence>
<feature type="transmembrane region" description="Helical" evidence="5">
    <location>
        <begin position="655"/>
        <end position="675"/>
    </location>
</feature>
<dbReference type="GeneID" id="78288909"/>
<dbReference type="Proteomes" id="UP000198558">
    <property type="component" value="Unassembled WGS sequence"/>
</dbReference>
<dbReference type="PANTHER" id="PTHR43077:SF5">
    <property type="entry name" value="PHAGE INFECTION PROTEIN"/>
    <property type="match status" value="1"/>
</dbReference>
<keyword evidence="4 5" id="KW-0472">Membrane</keyword>
<evidence type="ECO:0000313" key="7">
    <source>
        <dbReference type="EMBL" id="SET67025.1"/>
    </source>
</evidence>
<feature type="domain" description="ABC-2 type transporter transmembrane" evidence="6">
    <location>
        <begin position="20"/>
        <end position="208"/>
    </location>
</feature>
<feature type="transmembrane region" description="Helical" evidence="5">
    <location>
        <begin position="714"/>
        <end position="733"/>
    </location>
</feature>
<dbReference type="NCBIfam" id="TIGR03057">
    <property type="entry name" value="xxxLxxG_by_4"/>
    <property type="match status" value="3"/>
</dbReference>
<accession>A0A1I0G8J1</accession>
<reference evidence="8" key="1">
    <citation type="submission" date="2016-10" db="EMBL/GenBank/DDBJ databases">
        <authorList>
            <person name="Varghese N."/>
            <person name="Submissions S."/>
        </authorList>
    </citation>
    <scope>NUCLEOTIDE SEQUENCE [LARGE SCALE GENOMIC DNA]</scope>
    <source>
        <strain evidence="8">DSM 1551</strain>
    </source>
</reference>
<organism evidence="7 8">
    <name type="scientific">Thomasclavelia cocleata</name>
    <dbReference type="NCBI Taxonomy" id="69824"/>
    <lineage>
        <taxon>Bacteria</taxon>
        <taxon>Bacillati</taxon>
        <taxon>Bacillota</taxon>
        <taxon>Erysipelotrichia</taxon>
        <taxon>Erysipelotrichales</taxon>
        <taxon>Coprobacillaceae</taxon>
        <taxon>Thomasclavelia</taxon>
    </lineage>
</organism>
<dbReference type="GO" id="GO:0016020">
    <property type="term" value="C:membrane"/>
    <property type="evidence" value="ECO:0007669"/>
    <property type="project" value="UniProtKB-SubCell"/>
</dbReference>
<dbReference type="EMBL" id="FOIN01000027">
    <property type="protein sequence ID" value="SET67025.1"/>
    <property type="molecule type" value="Genomic_DNA"/>
</dbReference>
<evidence type="ECO:0000256" key="3">
    <source>
        <dbReference type="ARBA" id="ARBA00022989"/>
    </source>
</evidence>
<dbReference type="Gene3D" id="1.10.287.950">
    <property type="entry name" value="Methyl-accepting chemotaxis protein"/>
    <property type="match status" value="1"/>
</dbReference>
<dbReference type="InterPro" id="IPR051328">
    <property type="entry name" value="T7SS_ABC-Transporter"/>
</dbReference>
<proteinExistence type="predicted"/>
<dbReference type="RefSeq" id="WP_092354984.1">
    <property type="nucleotide sequence ID" value="NZ_FOIN01000027.1"/>
</dbReference>
<keyword evidence="2 5" id="KW-0812">Transmembrane</keyword>
<evidence type="ECO:0000259" key="6">
    <source>
        <dbReference type="Pfam" id="PF12698"/>
    </source>
</evidence>